<dbReference type="InterPro" id="IPR029058">
    <property type="entry name" value="AB_hydrolase_fold"/>
</dbReference>
<dbReference type="PANTHER" id="PTHR48081:SF33">
    <property type="entry name" value="KYNURENINE FORMAMIDASE"/>
    <property type="match status" value="1"/>
</dbReference>
<dbReference type="Gene3D" id="3.40.50.1820">
    <property type="entry name" value="alpha/beta hydrolase"/>
    <property type="match status" value="1"/>
</dbReference>
<evidence type="ECO:0000256" key="1">
    <source>
        <dbReference type="ARBA" id="ARBA00022801"/>
    </source>
</evidence>
<accession>A0ABY6V4F4</accession>
<proteinExistence type="predicted"/>
<dbReference type="Proteomes" id="UP000766486">
    <property type="component" value="Unassembled WGS sequence"/>
</dbReference>
<dbReference type="InterPro" id="IPR049492">
    <property type="entry name" value="BD-FAE-like_dom"/>
</dbReference>
<name>A0ABY6V4F4_BIOOC</name>
<sequence>MNPDGSTSIAETVGPTFKLYRKLLQRNEDAIKSTLRKTFAFGPNPRHLLDLYYPSANQTGADCPVLIFIYGGGLWQGDRLSPDGLLYANLGHFFAEKCGYVVAIPDYRLVPEAKFPSGGEDIALVVQWLMDNPDKFGAGDGEKARSLFMMGSSAGSIHLSTFLLQQCFASIMNQIVGSGNSCRLRLRAVILCSMPAHFRHSNPARAQVLTSYFADDIDRNCPLGQLEICKRENHISEVMPGIKVLLLTGSLDPEDEILGPVRDFATCWRSDGARSAAMLEVQVMDGHNHISPNLSLGTCDLAEETWGFQVAEFCNAIA</sequence>
<reference evidence="3 4" key="1">
    <citation type="submission" date="2019-06" db="EMBL/GenBank/DDBJ databases">
        <authorList>
            <person name="Broberg M."/>
        </authorList>
    </citation>
    <scope>NUCLEOTIDE SEQUENCE [LARGE SCALE GENOMIC DNA]</scope>
</reference>
<evidence type="ECO:0000313" key="4">
    <source>
        <dbReference type="Proteomes" id="UP000766486"/>
    </source>
</evidence>
<dbReference type="EMBL" id="CABFNS010000937">
    <property type="protein sequence ID" value="VUC37184.1"/>
    <property type="molecule type" value="Genomic_DNA"/>
</dbReference>
<evidence type="ECO:0000313" key="3">
    <source>
        <dbReference type="EMBL" id="VUC37184.1"/>
    </source>
</evidence>
<gene>
    <name evidence="3" type="ORF">CLO192961_LOCUS466254</name>
</gene>
<dbReference type="InterPro" id="IPR050300">
    <property type="entry name" value="GDXG_lipolytic_enzyme"/>
</dbReference>
<dbReference type="SUPFAM" id="SSF53474">
    <property type="entry name" value="alpha/beta-Hydrolases"/>
    <property type="match status" value="1"/>
</dbReference>
<dbReference type="Pfam" id="PF20434">
    <property type="entry name" value="BD-FAE"/>
    <property type="match status" value="1"/>
</dbReference>
<evidence type="ECO:0000259" key="2">
    <source>
        <dbReference type="Pfam" id="PF20434"/>
    </source>
</evidence>
<keyword evidence="1" id="KW-0378">Hydrolase</keyword>
<dbReference type="PANTHER" id="PTHR48081">
    <property type="entry name" value="AB HYDROLASE SUPERFAMILY PROTEIN C4A8.06C"/>
    <property type="match status" value="1"/>
</dbReference>
<protein>
    <recommendedName>
        <fullName evidence="2">BD-FAE-like domain-containing protein</fullName>
    </recommendedName>
</protein>
<feature type="domain" description="BD-FAE-like" evidence="2">
    <location>
        <begin position="49"/>
        <end position="164"/>
    </location>
</feature>
<organism evidence="3 4">
    <name type="scientific">Bionectria ochroleuca</name>
    <name type="common">Gliocladium roseum</name>
    <dbReference type="NCBI Taxonomy" id="29856"/>
    <lineage>
        <taxon>Eukaryota</taxon>
        <taxon>Fungi</taxon>
        <taxon>Dikarya</taxon>
        <taxon>Ascomycota</taxon>
        <taxon>Pezizomycotina</taxon>
        <taxon>Sordariomycetes</taxon>
        <taxon>Hypocreomycetidae</taxon>
        <taxon>Hypocreales</taxon>
        <taxon>Bionectriaceae</taxon>
        <taxon>Clonostachys</taxon>
    </lineage>
</organism>
<comment type="caution">
    <text evidence="3">The sequence shown here is derived from an EMBL/GenBank/DDBJ whole genome shotgun (WGS) entry which is preliminary data.</text>
</comment>
<keyword evidence="4" id="KW-1185">Reference proteome</keyword>